<dbReference type="AlphaFoldDB" id="A0AA41DBV9"/>
<evidence type="ECO:0000313" key="3">
    <source>
        <dbReference type="EMBL" id="MBN3560053.1"/>
    </source>
</evidence>
<dbReference type="Proteomes" id="UP000584663">
    <property type="component" value="Unassembled WGS sequence"/>
</dbReference>
<dbReference type="RefSeq" id="WP_184103883.1">
    <property type="nucleotide sequence ID" value="NZ_JACHNX010000001.1"/>
</dbReference>
<name>A0AA41DBV9_9SPHN</name>
<organism evidence="3 5">
    <name type="scientific">Sphingomonas yabuuchiae</name>
    <dbReference type="NCBI Taxonomy" id="172044"/>
    <lineage>
        <taxon>Bacteria</taxon>
        <taxon>Pseudomonadati</taxon>
        <taxon>Pseudomonadota</taxon>
        <taxon>Alphaproteobacteria</taxon>
        <taxon>Sphingomonadales</taxon>
        <taxon>Sphingomonadaceae</taxon>
        <taxon>Sphingomonas</taxon>
    </lineage>
</organism>
<dbReference type="EMBL" id="JAFHKU010000133">
    <property type="protein sequence ID" value="MBN3560053.1"/>
    <property type="molecule type" value="Genomic_DNA"/>
</dbReference>
<evidence type="ECO:0000313" key="5">
    <source>
        <dbReference type="Proteomes" id="UP000704529"/>
    </source>
</evidence>
<dbReference type="PANTHER" id="PTHR37461">
    <property type="entry name" value="ANTI-SIGMA-K FACTOR RSKA"/>
    <property type="match status" value="1"/>
</dbReference>
<evidence type="ECO:0000313" key="2">
    <source>
        <dbReference type="EMBL" id="MBB4608385.1"/>
    </source>
</evidence>
<dbReference type="EMBL" id="JACHNX010000001">
    <property type="protein sequence ID" value="MBB4608385.1"/>
    <property type="molecule type" value="Genomic_DNA"/>
</dbReference>
<evidence type="ECO:0000313" key="4">
    <source>
        <dbReference type="Proteomes" id="UP000584663"/>
    </source>
</evidence>
<keyword evidence="4" id="KW-1185">Reference proteome</keyword>
<dbReference type="GO" id="GO:0006417">
    <property type="term" value="P:regulation of translation"/>
    <property type="evidence" value="ECO:0007669"/>
    <property type="project" value="TreeGrafter"/>
</dbReference>
<sequence>MTSDETDLTAAELALEVLDGDERSAALRRMLDDPAFARDVALWRRHLAALYLEVEPVAPSADLGRRILAVGDNDNHRTGPWRAIAGIAGLAAAILLTVVVTRPDTPTVVPNASKPAPLLFAVLAPERAAPITIFFDPATRTLKLRDAPSVKSGQDAQLWAIGGDGVPRAAGLLPRGGGPALKIAPQVAVVPGTTLAISIEPLGGSPKSTPTGPVVAAGKLAEI</sequence>
<gene>
    <name evidence="2" type="ORF">GGQ89_000573</name>
    <name evidence="3" type="ORF">JYA60_17660</name>
</gene>
<dbReference type="InterPro" id="IPR018764">
    <property type="entry name" value="RskA_C"/>
</dbReference>
<reference evidence="2 4" key="1">
    <citation type="submission" date="2020-08" db="EMBL/GenBank/DDBJ databases">
        <title>Genomic Encyclopedia of Type Strains, Phase IV (KMG-IV): sequencing the most valuable type-strain genomes for metagenomic binning, comparative biology and taxonomic classification.</title>
        <authorList>
            <person name="Goeker M."/>
        </authorList>
    </citation>
    <scope>NUCLEOTIDE SEQUENCE [LARGE SCALE GENOMIC DNA]</scope>
    <source>
        <strain evidence="2 4">DSM 14562</strain>
    </source>
</reference>
<dbReference type="GO" id="GO:0016989">
    <property type="term" value="F:sigma factor antagonist activity"/>
    <property type="evidence" value="ECO:0007669"/>
    <property type="project" value="TreeGrafter"/>
</dbReference>
<feature type="domain" description="Anti-sigma K factor RskA C-terminal" evidence="1">
    <location>
        <begin position="88"/>
        <end position="214"/>
    </location>
</feature>
<dbReference type="GO" id="GO:0005886">
    <property type="term" value="C:plasma membrane"/>
    <property type="evidence" value="ECO:0007669"/>
    <property type="project" value="InterPro"/>
</dbReference>
<evidence type="ECO:0000259" key="1">
    <source>
        <dbReference type="Pfam" id="PF10099"/>
    </source>
</evidence>
<proteinExistence type="predicted"/>
<comment type="caution">
    <text evidence="3">The sequence shown here is derived from an EMBL/GenBank/DDBJ whole genome shotgun (WGS) entry which is preliminary data.</text>
</comment>
<dbReference type="Pfam" id="PF10099">
    <property type="entry name" value="RskA_C"/>
    <property type="match status" value="1"/>
</dbReference>
<dbReference type="InterPro" id="IPR051474">
    <property type="entry name" value="Anti-sigma-K/W_factor"/>
</dbReference>
<dbReference type="PANTHER" id="PTHR37461:SF1">
    <property type="entry name" value="ANTI-SIGMA-K FACTOR RSKA"/>
    <property type="match status" value="1"/>
</dbReference>
<accession>A0AA41DBV9</accession>
<dbReference type="Proteomes" id="UP000704529">
    <property type="component" value="Unassembled WGS sequence"/>
</dbReference>
<protein>
    <submittedName>
        <fullName evidence="3">Anti-sigma factor</fullName>
    </submittedName>
    <submittedName>
        <fullName evidence="2">Anti-sigma-K factor RskA</fullName>
    </submittedName>
</protein>
<reference evidence="3" key="2">
    <citation type="submission" date="2021-01" db="EMBL/GenBank/DDBJ databases">
        <title>Genome Sequencing of Type Strains.</title>
        <authorList>
            <person name="Lemaire J.F."/>
            <person name="Inderbitzin P."/>
            <person name="Collins S.B."/>
            <person name="Wespe N."/>
            <person name="Knight-Connoni V."/>
        </authorList>
    </citation>
    <scope>NUCLEOTIDE SEQUENCE</scope>
    <source>
        <strain evidence="3">DSM 14562</strain>
    </source>
</reference>